<reference evidence="2" key="1">
    <citation type="submission" date="2016-10" db="EMBL/GenBank/DDBJ databases">
        <authorList>
            <person name="Varghese N."/>
            <person name="Submissions S."/>
        </authorList>
    </citation>
    <scope>NUCLEOTIDE SEQUENCE [LARGE SCALE GENOMIC DNA]</scope>
    <source>
        <strain evidence="2">CGMCC 1.12333</strain>
    </source>
</reference>
<dbReference type="EMBL" id="FPBK01000023">
    <property type="protein sequence ID" value="SFU77051.1"/>
    <property type="molecule type" value="Genomic_DNA"/>
</dbReference>
<protein>
    <submittedName>
        <fullName evidence="1">Uncharacterized protein</fullName>
    </submittedName>
</protein>
<keyword evidence="2" id="KW-1185">Reference proteome</keyword>
<proteinExistence type="predicted"/>
<sequence length="35" mass="3822">MNNLTRIIIASAVSTLVTYAVNKAIDKTLNTNNDE</sequence>
<dbReference type="Proteomes" id="UP000199138">
    <property type="component" value="Unassembled WGS sequence"/>
</dbReference>
<accession>A0A1I7IW00</accession>
<dbReference type="AlphaFoldDB" id="A0A1I7IW00"/>
<organism evidence="1 2">
    <name type="scientific">Pustulibacterium marinum</name>
    <dbReference type="NCBI Taxonomy" id="1224947"/>
    <lineage>
        <taxon>Bacteria</taxon>
        <taxon>Pseudomonadati</taxon>
        <taxon>Bacteroidota</taxon>
        <taxon>Flavobacteriia</taxon>
        <taxon>Flavobacteriales</taxon>
        <taxon>Flavobacteriaceae</taxon>
        <taxon>Pustulibacterium</taxon>
    </lineage>
</organism>
<gene>
    <name evidence="1" type="ORF">SAMN05216480_12310</name>
</gene>
<evidence type="ECO:0000313" key="1">
    <source>
        <dbReference type="EMBL" id="SFU77051.1"/>
    </source>
</evidence>
<name>A0A1I7IW00_9FLAO</name>
<evidence type="ECO:0000313" key="2">
    <source>
        <dbReference type="Proteomes" id="UP000199138"/>
    </source>
</evidence>